<dbReference type="EMBL" id="CP052766">
    <property type="protein sequence ID" value="QJR80313.1"/>
    <property type="molecule type" value="Genomic_DNA"/>
</dbReference>
<organism evidence="1 2">
    <name type="scientific">Alteromonas pelagimontana</name>
    <dbReference type="NCBI Taxonomy" id="1858656"/>
    <lineage>
        <taxon>Bacteria</taxon>
        <taxon>Pseudomonadati</taxon>
        <taxon>Pseudomonadota</taxon>
        <taxon>Gammaproteobacteria</taxon>
        <taxon>Alteromonadales</taxon>
        <taxon>Alteromonadaceae</taxon>
        <taxon>Alteromonas/Salinimonas group</taxon>
        <taxon>Alteromonas</taxon>
    </lineage>
</organism>
<reference evidence="2" key="1">
    <citation type="submission" date="2014-12" db="EMBL/GenBank/DDBJ databases">
        <title>Complete genome sequence of a multi-drug resistant Klebsiella pneumoniae.</title>
        <authorList>
            <person name="Hua X."/>
            <person name="Chen Q."/>
            <person name="Li X."/>
            <person name="Feng Y."/>
            <person name="Ruan Z."/>
            <person name="Yu Y."/>
        </authorList>
    </citation>
    <scope>NUCLEOTIDE SEQUENCE [LARGE SCALE GENOMIC DNA]</scope>
    <source>
        <strain evidence="2">5.12</strain>
    </source>
</reference>
<dbReference type="Proteomes" id="UP000219285">
    <property type="component" value="Chromosome"/>
</dbReference>
<dbReference type="AlphaFoldDB" id="A0A6M4MAX3"/>
<dbReference type="KEGG" id="apel:CA267_005740"/>
<name>A0A6M4MAX3_9ALTE</name>
<protein>
    <submittedName>
        <fullName evidence="1">Uncharacterized protein</fullName>
    </submittedName>
</protein>
<evidence type="ECO:0000313" key="2">
    <source>
        <dbReference type="Proteomes" id="UP000219285"/>
    </source>
</evidence>
<evidence type="ECO:0000313" key="1">
    <source>
        <dbReference type="EMBL" id="QJR80313.1"/>
    </source>
</evidence>
<accession>A0A6M4MAX3</accession>
<dbReference type="RefSeq" id="WP_075608376.1">
    <property type="nucleotide sequence ID" value="NZ_CP052766.1"/>
</dbReference>
<gene>
    <name evidence="1" type="ORF">CA267_005740</name>
</gene>
<sequence>MPLEIVKLSPSKRRNIILDGSAVTFLLQKFGQKIFTYRLKSSRYHFPPNYPAYSAKQKISKKGLAFLSRPG</sequence>
<proteinExistence type="predicted"/>
<keyword evidence="2" id="KW-1185">Reference proteome</keyword>
<reference evidence="1 2" key="2">
    <citation type="submission" date="2020-04" db="EMBL/GenBank/DDBJ databases">
        <title>Complete genome sequence of Alteromonas pelagimontana 5.12T.</title>
        <authorList>
            <person name="Sinha R.K."/>
            <person name="Krishnan K.P."/>
            <person name="Kurian J.P."/>
        </authorList>
    </citation>
    <scope>NUCLEOTIDE SEQUENCE [LARGE SCALE GENOMIC DNA]</scope>
    <source>
        <strain evidence="1 2">5.12</strain>
    </source>
</reference>